<evidence type="ECO:0000313" key="4">
    <source>
        <dbReference type="Proteomes" id="UP001597191"/>
    </source>
</evidence>
<organism evidence="3 4">
    <name type="scientific">Lapidilactobacillus gannanensis</name>
    <dbReference type="NCBI Taxonomy" id="2486002"/>
    <lineage>
        <taxon>Bacteria</taxon>
        <taxon>Bacillati</taxon>
        <taxon>Bacillota</taxon>
        <taxon>Bacilli</taxon>
        <taxon>Lactobacillales</taxon>
        <taxon>Lactobacillaceae</taxon>
        <taxon>Lapidilactobacillus</taxon>
    </lineage>
</organism>
<dbReference type="Pfam" id="PF17783">
    <property type="entry name" value="WHD_CvfB"/>
    <property type="match status" value="1"/>
</dbReference>
<dbReference type="InterPro" id="IPR036388">
    <property type="entry name" value="WH-like_DNA-bd_sf"/>
</dbReference>
<keyword evidence="4" id="KW-1185">Reference proteome</keyword>
<evidence type="ECO:0000313" key="3">
    <source>
        <dbReference type="EMBL" id="MFD1411577.1"/>
    </source>
</evidence>
<dbReference type="EMBL" id="JBHTOH010000082">
    <property type="protein sequence ID" value="MFD1411577.1"/>
    <property type="molecule type" value="Genomic_DNA"/>
</dbReference>
<name>A0ABW4BQ61_9LACO</name>
<evidence type="ECO:0000256" key="1">
    <source>
        <dbReference type="PIRNR" id="PIRNR012524"/>
    </source>
</evidence>
<keyword evidence="3" id="KW-0238">DNA-binding</keyword>
<sequence>MLNPGTIVSAKIIDHNEQADFAQVDGQTLQVISEEKYATDQEITGMVYENQQGQWCLQVKLPEAGLESYGTGEVVQIRRDLGVFVNVGLVDKDVVVSLDELPLMHTLWPQVGDQLTVNLSYDKKQRLWAHLATDEYFKEHARFSREFTRNETVSGRIYLTKKVGSFLKLDDQRLAFVHYTERQDEPHIGQAVSGRVIGLTQDGRLSISLKPLAYEEIADDAKMIMAVLQRAPEFHIDFQDKSDPSAIKEYFGISKGAFKRALGSLLKLGYITTDLNGTTLTAKGQGYHE</sequence>
<dbReference type="SMART" id="SM00316">
    <property type="entry name" value="S1"/>
    <property type="match status" value="1"/>
</dbReference>
<dbReference type="Gene3D" id="2.40.50.140">
    <property type="entry name" value="Nucleic acid-binding proteins"/>
    <property type="match status" value="2"/>
</dbReference>
<feature type="domain" description="S1 motif" evidence="2">
    <location>
        <begin position="150"/>
        <end position="210"/>
    </location>
</feature>
<dbReference type="InterPro" id="IPR012340">
    <property type="entry name" value="NA-bd_OB-fold"/>
</dbReference>
<dbReference type="PANTHER" id="PTHR37296">
    <property type="entry name" value="CONSERVED VIRULENCE FACTOR B"/>
    <property type="match status" value="1"/>
</dbReference>
<dbReference type="GO" id="GO:0003677">
    <property type="term" value="F:DNA binding"/>
    <property type="evidence" value="ECO:0007669"/>
    <property type="project" value="UniProtKB-KW"/>
</dbReference>
<evidence type="ECO:0000259" key="2">
    <source>
        <dbReference type="PROSITE" id="PS50126"/>
    </source>
</evidence>
<dbReference type="SUPFAM" id="SSF50249">
    <property type="entry name" value="Nucleic acid-binding proteins"/>
    <property type="match status" value="1"/>
</dbReference>
<proteinExistence type="inferred from homology"/>
<dbReference type="PROSITE" id="PS50126">
    <property type="entry name" value="S1"/>
    <property type="match status" value="1"/>
</dbReference>
<dbReference type="PANTHER" id="PTHR37296:SF1">
    <property type="entry name" value="CONSERVED VIRULENCE FACTOR B"/>
    <property type="match status" value="1"/>
</dbReference>
<dbReference type="PIRSF" id="PIRSF012524">
    <property type="entry name" value="YitL_S1"/>
    <property type="match status" value="1"/>
</dbReference>
<dbReference type="InterPro" id="IPR048588">
    <property type="entry name" value="CvfB_S1_2nd"/>
</dbReference>
<gene>
    <name evidence="3" type="ORF">ACFQ4R_08280</name>
</gene>
<dbReference type="Proteomes" id="UP001597191">
    <property type="component" value="Unassembled WGS sequence"/>
</dbReference>
<comment type="similarity">
    <text evidence="1">Belongs to the CvfB family.</text>
</comment>
<dbReference type="InterPro" id="IPR014464">
    <property type="entry name" value="CvfB_fam"/>
</dbReference>
<accession>A0ABW4BQ61</accession>
<dbReference type="InterPro" id="IPR048587">
    <property type="entry name" value="CvfB_S1_3rd"/>
</dbReference>
<reference evidence="4" key="1">
    <citation type="journal article" date="2019" name="Int. J. Syst. Evol. Microbiol.">
        <title>The Global Catalogue of Microorganisms (GCM) 10K type strain sequencing project: providing services to taxonomists for standard genome sequencing and annotation.</title>
        <authorList>
            <consortium name="The Broad Institute Genomics Platform"/>
            <consortium name="The Broad Institute Genome Sequencing Center for Infectious Disease"/>
            <person name="Wu L."/>
            <person name="Ma J."/>
        </authorList>
    </citation>
    <scope>NUCLEOTIDE SEQUENCE [LARGE SCALE GENOMIC DNA]</scope>
    <source>
        <strain evidence="4">CCM 8937</strain>
    </source>
</reference>
<dbReference type="Gene3D" id="1.10.10.10">
    <property type="entry name" value="Winged helix-like DNA-binding domain superfamily/Winged helix DNA-binding domain"/>
    <property type="match status" value="1"/>
</dbReference>
<comment type="caution">
    <text evidence="3">The sequence shown here is derived from an EMBL/GenBank/DDBJ whole genome shotgun (WGS) entry which is preliminary data.</text>
</comment>
<dbReference type="Pfam" id="PF21191">
    <property type="entry name" value="CvfB_1st"/>
    <property type="match status" value="1"/>
</dbReference>
<dbReference type="Gene3D" id="2.40.50.330">
    <property type="match status" value="1"/>
</dbReference>
<dbReference type="InterPro" id="IPR040764">
    <property type="entry name" value="CvfB_WH"/>
</dbReference>
<dbReference type="InterPro" id="IPR003029">
    <property type="entry name" value="S1_domain"/>
</dbReference>
<protein>
    <submittedName>
        <fullName evidence="3">DNA-binding protein</fullName>
    </submittedName>
</protein>
<dbReference type="Pfam" id="PF21543">
    <property type="entry name" value="CvfB_2nd"/>
    <property type="match status" value="1"/>
</dbReference>
<dbReference type="RefSeq" id="WP_125650639.1">
    <property type="nucleotide sequence ID" value="NZ_JBHTOH010000082.1"/>
</dbReference>